<reference evidence="2" key="2">
    <citation type="submission" date="2018-10" db="UniProtKB">
        <authorList>
            <consortium name="EnsemblPlants"/>
        </authorList>
    </citation>
    <scope>IDENTIFICATION</scope>
</reference>
<protein>
    <recommendedName>
        <fullName evidence="1">F-box domain-containing protein</fullName>
    </recommendedName>
</protein>
<dbReference type="Gramene" id="TraesROB_scaffold_008615_01G000200.1">
    <property type="protein sequence ID" value="TraesROB_scaffold_008615_01G000200.1"/>
    <property type="gene ID" value="TraesROB_scaffold_008615_01G000200"/>
</dbReference>
<dbReference type="PANTHER" id="PTHR31264:SF28">
    <property type="entry name" value="F-BOX DOMAIN-CONTAINING PROTEIN"/>
    <property type="match status" value="1"/>
</dbReference>
<dbReference type="Gramene" id="TraesRN3B0100251300.1">
    <property type="protein sequence ID" value="TraesRN3B0100251300.1"/>
    <property type="gene ID" value="TraesRN3B0100251300"/>
</dbReference>
<dbReference type="Gramene" id="TraesCS3B02G111300.1">
    <property type="protein sequence ID" value="TraesCS3B02G111300.1.cds1"/>
    <property type="gene ID" value="TraesCS3B02G111300"/>
</dbReference>
<dbReference type="SUPFAM" id="SSF81383">
    <property type="entry name" value="F-box domain"/>
    <property type="match status" value="1"/>
</dbReference>
<dbReference type="InterPro" id="IPR001810">
    <property type="entry name" value="F-box_dom"/>
</dbReference>
<dbReference type="CDD" id="cd09917">
    <property type="entry name" value="F-box_SF"/>
    <property type="match status" value="1"/>
</dbReference>
<dbReference type="Gramene" id="TraesCS3B03G0254300.1">
    <property type="protein sequence ID" value="TraesCS3B03G0254300.1.CDS1"/>
    <property type="gene ID" value="TraesCS3B03G0254300"/>
</dbReference>
<dbReference type="SMART" id="SM00256">
    <property type="entry name" value="FBOX"/>
    <property type="match status" value="1"/>
</dbReference>
<organism evidence="2">
    <name type="scientific">Triticum aestivum</name>
    <name type="common">Wheat</name>
    <dbReference type="NCBI Taxonomy" id="4565"/>
    <lineage>
        <taxon>Eukaryota</taxon>
        <taxon>Viridiplantae</taxon>
        <taxon>Streptophyta</taxon>
        <taxon>Embryophyta</taxon>
        <taxon>Tracheophyta</taxon>
        <taxon>Spermatophyta</taxon>
        <taxon>Magnoliopsida</taxon>
        <taxon>Liliopsida</taxon>
        <taxon>Poales</taxon>
        <taxon>Poaceae</taxon>
        <taxon>BOP clade</taxon>
        <taxon>Pooideae</taxon>
        <taxon>Triticodae</taxon>
        <taxon>Triticeae</taxon>
        <taxon>Triticinae</taxon>
        <taxon>Triticum</taxon>
    </lineage>
</organism>
<feature type="domain" description="F-box" evidence="1">
    <location>
        <begin position="15"/>
        <end position="62"/>
    </location>
</feature>
<sequence>MPPPPARRTLGGNASAPLTSLPNDLVEEIFLRLPTATDLARASMACASFRRIIAGHFFLRRFRALHRPPLVGVLAYDSAERKSLSVAFLPAQPPHPSAAAAALTLAAADFSCSFLPSPELWSTRDFRDGRALLSKQGDSLANLAVCDPLHRRYLLLPAIPHDLAVLARQLKLMHCGPFLAPAGENEGDSANAPSGFRVMCLRMSSTKLVLFVFYSSGARAGQWHTVTFDGWSALIAQYVSAGFFPGTVPLPIRRHYAHGCFYWEIPYTRKLLVLDTLMEFSSLSPLLGRYQRVFVEAREGRLGMISHGINGDRLLYDILRDNEDGTKQWQMEDVIPVPHYYGVRYEWHTSTCRAQQLCRGQLAAAAP</sequence>
<dbReference type="AlphaFoldDB" id="A0A077RW74"/>
<dbReference type="OMA" id="ELWSTRD"/>
<dbReference type="Pfam" id="PF12937">
    <property type="entry name" value="F-box-like"/>
    <property type="match status" value="1"/>
</dbReference>
<proteinExistence type="predicted"/>
<name>A0A077RW74_WHEAT</name>
<dbReference type="HOGENOM" id="CLU_030310_2_0_1"/>
<dbReference type="PANTHER" id="PTHR31264">
    <property type="entry name" value="OS07G0554500 PROTEIN-RELATED"/>
    <property type="match status" value="1"/>
</dbReference>
<keyword evidence="3" id="KW-1185">Reference proteome</keyword>
<evidence type="ECO:0000313" key="2">
    <source>
        <dbReference type="EnsemblPlants" id="TraesCS3B02G111300.1.cds1"/>
    </source>
</evidence>
<dbReference type="OrthoDB" id="658642at2759"/>
<dbReference type="PROSITE" id="PS50181">
    <property type="entry name" value="FBOX"/>
    <property type="match status" value="1"/>
</dbReference>
<dbReference type="Gene3D" id="1.20.1280.50">
    <property type="match status" value="1"/>
</dbReference>
<accession>A0A077RW74</accession>
<reference evidence="2" key="1">
    <citation type="submission" date="2018-08" db="EMBL/GenBank/DDBJ databases">
        <authorList>
            <person name="Rossello M."/>
        </authorList>
    </citation>
    <scope>NUCLEOTIDE SEQUENCE [LARGE SCALE GENOMIC DNA]</scope>
    <source>
        <strain evidence="2">cv. Chinese Spring</strain>
    </source>
</reference>
<dbReference type="Gramene" id="TraesWEE_scaffold_002707_01G000100.1">
    <property type="protein sequence ID" value="TraesWEE_scaffold_002707_01G000100.1"/>
    <property type="gene ID" value="TraesWEE_scaffold_002707_01G000100"/>
</dbReference>
<dbReference type="Gramene" id="TraesCLE_scaffold_012585_01G000100.1">
    <property type="protein sequence ID" value="TraesCLE_scaffold_012585_01G000100.1"/>
    <property type="gene ID" value="TraesCLE_scaffold_012585_01G000100"/>
</dbReference>
<evidence type="ECO:0000313" key="3">
    <source>
        <dbReference type="Proteomes" id="UP000019116"/>
    </source>
</evidence>
<dbReference type="EnsemblPlants" id="TraesCS3B02G111300.1">
    <property type="protein sequence ID" value="TraesCS3B02G111300.1.cds1"/>
    <property type="gene ID" value="TraesCS3B02G111300"/>
</dbReference>
<dbReference type="Gramene" id="TraesCAD_scaffold_005617_01G000100.1">
    <property type="protein sequence ID" value="TraesCAD_scaffold_005617_01G000100.1"/>
    <property type="gene ID" value="TraesCAD_scaffold_005617_01G000100"/>
</dbReference>
<evidence type="ECO:0000259" key="1">
    <source>
        <dbReference type="PROSITE" id="PS50181"/>
    </source>
</evidence>
<dbReference type="Proteomes" id="UP000019116">
    <property type="component" value="Chromosome 3B"/>
</dbReference>
<dbReference type="InterPro" id="IPR036047">
    <property type="entry name" value="F-box-like_dom_sf"/>
</dbReference>